<evidence type="ECO:0000256" key="12">
    <source>
        <dbReference type="ARBA" id="ARBA00022989"/>
    </source>
</evidence>
<feature type="transmembrane region" description="Helical" evidence="14">
    <location>
        <begin position="458"/>
        <end position="478"/>
    </location>
</feature>
<dbReference type="PROSITE" id="PS51104">
    <property type="entry name" value="PTS_EIIC_TYPE_2"/>
    <property type="match status" value="1"/>
</dbReference>
<evidence type="ECO:0000256" key="4">
    <source>
        <dbReference type="ARBA" id="ARBA00022448"/>
    </source>
</evidence>
<evidence type="ECO:0000256" key="7">
    <source>
        <dbReference type="ARBA" id="ARBA00022597"/>
    </source>
</evidence>
<keyword evidence="4" id="KW-0813">Transport</keyword>
<dbReference type="Proteomes" id="UP000180088">
    <property type="component" value="Unassembled WGS sequence"/>
</dbReference>
<organism evidence="17 18">
    <name type="scientific">Chromobacterium sphagni</name>
    <dbReference type="NCBI Taxonomy" id="1903179"/>
    <lineage>
        <taxon>Bacteria</taxon>
        <taxon>Pseudomonadati</taxon>
        <taxon>Pseudomonadota</taxon>
        <taxon>Betaproteobacteria</taxon>
        <taxon>Neisseriales</taxon>
        <taxon>Chromobacteriaceae</taxon>
        <taxon>Chromobacterium</taxon>
    </lineage>
</organism>
<dbReference type="GO" id="GO:0022877">
    <property type="term" value="F:protein-N(PI)-phosphohistidine-fructose phosphotransferase system transporter activity"/>
    <property type="evidence" value="ECO:0007669"/>
    <property type="project" value="InterPro"/>
</dbReference>
<feature type="transmembrane region" description="Helical" evidence="14">
    <location>
        <begin position="229"/>
        <end position="253"/>
    </location>
</feature>
<comment type="subcellular location">
    <subcellularLocation>
        <location evidence="2">Cell inner membrane</location>
        <topology evidence="2">Multi-pass membrane protein</topology>
    </subcellularLocation>
</comment>
<dbReference type="EC" id="2.7.1.202" evidence="3"/>
<dbReference type="NCBIfam" id="TIGR01427">
    <property type="entry name" value="PTS_IIC_fructo"/>
    <property type="match status" value="1"/>
</dbReference>
<accession>A0A1S1WVS3</accession>
<keyword evidence="9" id="KW-0598">Phosphotransferase system</keyword>
<dbReference type="GO" id="GO:0016301">
    <property type="term" value="F:kinase activity"/>
    <property type="evidence" value="ECO:0007669"/>
    <property type="project" value="UniProtKB-KW"/>
</dbReference>
<keyword evidence="6" id="KW-0597">Phosphoprotein</keyword>
<dbReference type="InterPro" id="IPR013014">
    <property type="entry name" value="PTS_EIIC_2"/>
</dbReference>
<feature type="domain" description="PTS EIIB type-2" evidence="15">
    <location>
        <begin position="99"/>
        <end position="194"/>
    </location>
</feature>
<evidence type="ECO:0000259" key="16">
    <source>
        <dbReference type="PROSITE" id="PS51104"/>
    </source>
</evidence>
<evidence type="ECO:0000256" key="11">
    <source>
        <dbReference type="ARBA" id="ARBA00022777"/>
    </source>
</evidence>
<evidence type="ECO:0000256" key="14">
    <source>
        <dbReference type="SAM" id="Phobius"/>
    </source>
</evidence>
<dbReference type="InterPro" id="IPR036095">
    <property type="entry name" value="PTS_EIIB-like_sf"/>
</dbReference>
<proteinExistence type="predicted"/>
<keyword evidence="11" id="KW-0418">Kinase</keyword>
<feature type="transmembrane region" description="Helical" evidence="14">
    <location>
        <begin position="412"/>
        <end position="438"/>
    </location>
</feature>
<feature type="transmembrane region" description="Helical" evidence="14">
    <location>
        <begin position="299"/>
        <end position="324"/>
    </location>
</feature>
<dbReference type="NCBIfam" id="TIGR00829">
    <property type="entry name" value="FRU"/>
    <property type="match status" value="1"/>
</dbReference>
<keyword evidence="5" id="KW-1003">Cell membrane</keyword>
<keyword evidence="8" id="KW-0808">Transferase</keyword>
<evidence type="ECO:0000256" key="1">
    <source>
        <dbReference type="ARBA" id="ARBA00001401"/>
    </source>
</evidence>
<keyword evidence="13 14" id="KW-0472">Membrane</keyword>
<evidence type="ECO:0000256" key="13">
    <source>
        <dbReference type="ARBA" id="ARBA00023136"/>
    </source>
</evidence>
<dbReference type="RefSeq" id="WP_071116557.1">
    <property type="nucleotide sequence ID" value="NZ_MKCS01000002.1"/>
</dbReference>
<dbReference type="GO" id="GO:0005886">
    <property type="term" value="C:plasma membrane"/>
    <property type="evidence" value="ECO:0007669"/>
    <property type="project" value="UniProtKB-SubCell"/>
</dbReference>
<name>A0A1S1WVS3_9NEIS</name>
<dbReference type="SUPFAM" id="SSF52794">
    <property type="entry name" value="PTS system IIB component-like"/>
    <property type="match status" value="2"/>
</dbReference>
<keyword evidence="10 14" id="KW-0812">Transmembrane</keyword>
<dbReference type="STRING" id="1903179.BI347_17145"/>
<evidence type="ECO:0000256" key="9">
    <source>
        <dbReference type="ARBA" id="ARBA00022683"/>
    </source>
</evidence>
<dbReference type="Gene3D" id="3.40.50.2300">
    <property type="match status" value="2"/>
</dbReference>
<dbReference type="InterPro" id="IPR013011">
    <property type="entry name" value="PTS_EIIB_2"/>
</dbReference>
<dbReference type="PROSITE" id="PS51099">
    <property type="entry name" value="PTS_EIIB_TYPE_2"/>
    <property type="match status" value="1"/>
</dbReference>
<evidence type="ECO:0000313" key="18">
    <source>
        <dbReference type="Proteomes" id="UP000180088"/>
    </source>
</evidence>
<dbReference type="AlphaFoldDB" id="A0A1S1WVS3"/>
<dbReference type="GO" id="GO:0005351">
    <property type="term" value="F:carbohydrate:proton symporter activity"/>
    <property type="evidence" value="ECO:0007669"/>
    <property type="project" value="InterPro"/>
</dbReference>
<evidence type="ECO:0000313" key="17">
    <source>
        <dbReference type="EMBL" id="OHX11400.1"/>
    </source>
</evidence>
<feature type="domain" description="PTS EIIC type-2" evidence="16">
    <location>
        <begin position="219"/>
        <end position="555"/>
    </location>
</feature>
<keyword evidence="7" id="KW-0762">Sugar transport</keyword>
<dbReference type="PANTHER" id="PTHR30505">
    <property type="entry name" value="FRUCTOSE-LIKE PERMEASE"/>
    <property type="match status" value="1"/>
</dbReference>
<evidence type="ECO:0000259" key="15">
    <source>
        <dbReference type="PROSITE" id="PS51099"/>
    </source>
</evidence>
<dbReference type="Pfam" id="PF02302">
    <property type="entry name" value="PTS_IIB"/>
    <property type="match status" value="1"/>
</dbReference>
<dbReference type="GO" id="GO:0090563">
    <property type="term" value="F:protein-phosphocysteine-sugar phosphotransferase activity"/>
    <property type="evidence" value="ECO:0007669"/>
    <property type="project" value="TreeGrafter"/>
</dbReference>
<dbReference type="InterPro" id="IPR003501">
    <property type="entry name" value="PTS_EIIB_2/3"/>
</dbReference>
<dbReference type="InterPro" id="IPR050864">
    <property type="entry name" value="Bacterial_PTS_Sugar_Transport"/>
</dbReference>
<feature type="transmembrane region" description="Helical" evidence="14">
    <location>
        <begin position="381"/>
        <end position="400"/>
    </location>
</feature>
<evidence type="ECO:0000256" key="10">
    <source>
        <dbReference type="ARBA" id="ARBA00022692"/>
    </source>
</evidence>
<dbReference type="EMBL" id="MKCS01000002">
    <property type="protein sequence ID" value="OHX11400.1"/>
    <property type="molecule type" value="Genomic_DNA"/>
</dbReference>
<dbReference type="InterPro" id="IPR003353">
    <property type="entry name" value="PTS_IIB_fruc"/>
</dbReference>
<dbReference type="CDD" id="cd05569">
    <property type="entry name" value="PTS_IIB_fructose"/>
    <property type="match status" value="1"/>
</dbReference>
<sequence>MSIVAIIRAGERSTQALLAAEALRQAARQQGLQIDIEIDGQPALSAGQLAAAGHILLVGEADDARLGQRPGRRATLDAVLADPAAQLQPAAAAERPLRIVAITGCPTGIAHTFMAAEGLLQAAKALGHAIRVETQGSVGAQDALSPGEIRDADLVVIAADTQVALERFRGKRLFQSGTKAAIGDGQALLRRAIAEASPCQPAGAADARAEPAQKTQDGPYKHLMTGVSFMLPFVTAGGILIALAFALGGIYAFDDAHKGTLAWSLFQIGAKSAFALMVPILAGYISYSVADRPGIAPGMVGGMLAASLGAGFLGGIAAGFIAGYGTRWLNRHIRLGQHLDGLKPVLILPVLGSLLTGLLMIYVVGAPVAALLAALTQALQGMQGSSALALGALLGAMMAFDMGGPVNKAAYAFATGLIASQVYTPMAAVMAAGMTPPLGLALATRLFRDRFTPDEYEAGKAAGVLGLAFISEGAIPFAARDPLPVIPALMAGSALAGAISMGMGVALKVPHGGVFVLPIPNAVQHLGSYLAALLAGTIATALLLGLLKKKIPAAN</sequence>
<feature type="transmembrane region" description="Helical" evidence="14">
    <location>
        <begin position="265"/>
        <end position="287"/>
    </location>
</feature>
<comment type="caution">
    <text evidence="17">The sequence shown here is derived from an EMBL/GenBank/DDBJ whole genome shotgun (WGS) entry which is preliminary data.</text>
</comment>
<feature type="transmembrane region" description="Helical" evidence="14">
    <location>
        <begin position="345"/>
        <end position="375"/>
    </location>
</feature>
<feature type="transmembrane region" description="Helical" evidence="14">
    <location>
        <begin position="526"/>
        <end position="547"/>
    </location>
</feature>
<evidence type="ECO:0000256" key="6">
    <source>
        <dbReference type="ARBA" id="ARBA00022553"/>
    </source>
</evidence>
<dbReference type="InterPro" id="IPR006327">
    <property type="entry name" value="PTS_IIC_fruc"/>
</dbReference>
<feature type="transmembrane region" description="Helical" evidence="14">
    <location>
        <begin position="485"/>
        <end position="506"/>
    </location>
</feature>
<comment type="catalytic activity">
    <reaction evidence="1">
        <text>D-fructose(out) + N(pros)-phospho-L-histidyl-[protein] = D-fructose 1-phosphate(in) + L-histidyl-[protein]</text>
        <dbReference type="Rhea" id="RHEA:49252"/>
        <dbReference type="Rhea" id="RHEA-COMP:9745"/>
        <dbReference type="Rhea" id="RHEA-COMP:9746"/>
        <dbReference type="ChEBI" id="CHEBI:29979"/>
        <dbReference type="ChEBI" id="CHEBI:37721"/>
        <dbReference type="ChEBI" id="CHEBI:58674"/>
        <dbReference type="ChEBI" id="CHEBI:64837"/>
        <dbReference type="EC" id="2.7.1.202"/>
    </reaction>
</comment>
<dbReference type="OrthoDB" id="9782569at2"/>
<evidence type="ECO:0000256" key="8">
    <source>
        <dbReference type="ARBA" id="ARBA00022679"/>
    </source>
</evidence>
<evidence type="ECO:0000256" key="3">
    <source>
        <dbReference type="ARBA" id="ARBA00012799"/>
    </source>
</evidence>
<reference evidence="17 18" key="1">
    <citation type="submission" date="2016-09" db="EMBL/GenBank/DDBJ databases">
        <title>Chromobacterium muskegensis sp. nov., an insecticidal bacterium isolated from Sphagnum bogs.</title>
        <authorList>
            <person name="Sparks M.E."/>
            <person name="Blackburn M.B."/>
            <person name="Gundersen-Rindal D.E."/>
            <person name="Mitchell A."/>
            <person name="Farrar R."/>
            <person name="Kuhar D."/>
        </authorList>
    </citation>
    <scope>NUCLEOTIDE SEQUENCE [LARGE SCALE GENOMIC DNA]</scope>
    <source>
        <strain evidence="17 18">37-2</strain>
    </source>
</reference>
<protein>
    <recommendedName>
        <fullName evidence="3">protein-N(pi)-phosphohistidine--D-fructose phosphotransferase</fullName>
        <ecNumber evidence="3">2.7.1.202</ecNumber>
    </recommendedName>
</protein>
<gene>
    <name evidence="17" type="ORF">BI347_17145</name>
</gene>
<keyword evidence="12 14" id="KW-1133">Transmembrane helix</keyword>
<evidence type="ECO:0000256" key="5">
    <source>
        <dbReference type="ARBA" id="ARBA00022475"/>
    </source>
</evidence>
<evidence type="ECO:0000256" key="2">
    <source>
        <dbReference type="ARBA" id="ARBA00004429"/>
    </source>
</evidence>
<dbReference type="PANTHER" id="PTHR30505:SF0">
    <property type="entry name" value="FRUCTOSE-LIKE PTS SYSTEM EIIBC COMPONENT-RELATED"/>
    <property type="match status" value="1"/>
</dbReference>
<dbReference type="GO" id="GO:0009401">
    <property type="term" value="P:phosphoenolpyruvate-dependent sugar phosphotransferase system"/>
    <property type="evidence" value="ECO:0007669"/>
    <property type="project" value="UniProtKB-KW"/>
</dbReference>